<dbReference type="PANTHER" id="PTHR41248:SF1">
    <property type="entry name" value="NORD PROTEIN"/>
    <property type="match status" value="1"/>
</dbReference>
<proteinExistence type="predicted"/>
<evidence type="ECO:0000313" key="3">
    <source>
        <dbReference type="EMBL" id="KWW20402.1"/>
    </source>
</evidence>
<evidence type="ECO:0000313" key="4">
    <source>
        <dbReference type="Proteomes" id="UP000064189"/>
    </source>
</evidence>
<dbReference type="InterPro" id="IPR036465">
    <property type="entry name" value="vWFA_dom_sf"/>
</dbReference>
<dbReference type="InterPro" id="IPR051928">
    <property type="entry name" value="NorD/CobT"/>
</dbReference>
<evidence type="ECO:0000259" key="2">
    <source>
        <dbReference type="SMART" id="SM00327"/>
    </source>
</evidence>
<comment type="caution">
    <text evidence="3">The sequence shown here is derived from an EMBL/GenBank/DDBJ whole genome shotgun (WGS) entry which is preliminary data.</text>
</comment>
<dbReference type="CDD" id="cd01454">
    <property type="entry name" value="vWA_norD_type"/>
    <property type="match status" value="1"/>
</dbReference>
<dbReference type="EMBL" id="LNNH01000017">
    <property type="protein sequence ID" value="KWW20402.1"/>
    <property type="molecule type" value="Genomic_DNA"/>
</dbReference>
<dbReference type="SUPFAM" id="SSF53300">
    <property type="entry name" value="vWA-like"/>
    <property type="match status" value="1"/>
</dbReference>
<dbReference type="Gene3D" id="3.40.50.410">
    <property type="entry name" value="von Willebrand factor, type A domain"/>
    <property type="match status" value="1"/>
</dbReference>
<dbReference type="AlphaFoldDB" id="A0A120GPX3"/>
<feature type="region of interest" description="Disordered" evidence="1">
    <location>
        <begin position="321"/>
        <end position="358"/>
    </location>
</feature>
<feature type="compositionally biased region" description="Basic and acidic residues" evidence="1">
    <location>
        <begin position="337"/>
        <end position="358"/>
    </location>
</feature>
<keyword evidence="4" id="KW-1185">Reference proteome</keyword>
<sequence>MKYIRFNDSIIDTALFLQLQDLSTVLSGIPDLEFEYNYGSFIDLIENKVTASHFWENGNKEVKEAGLKTDVLLRTIGTLHYSAIKSMKDYQDMMAETSIPKFAAQLFALLEDMRLEELVKKERPGTKSWFSVRGTYLKQYFESQLATNVTRSFALDELYCLIYLLLQSDRPDPIFPRANIRQLEELEKIKPYIHSVFEARKTDDITRICEQIIFRVNDEYQDTMNEYFIFPIAHVDKYKANSLFDELTRNDELNNDDTEDVDEEKSEFIDEKFSTWHRENKNGESNSTFLQFELEQGTKTSLMGGGAREAEDADQALASIQGSSGESQQKEYNQQETLEKKQTNVGKSGEHPFGEDNKDVVQVIKEAKVPTPAEEKRYREFVADIEPFKRKLSSTIEKTLENKKNAPRKDLLFGRLSQKLLPLVLDENPRVFYKKNQDSNELDAVFTLLIDCSASMHNKMDETKRGVALFHEVLKKLRIPHSIVGFWEDANEVREGYQPNYFHVIQSHSDSFHLNSGAKIMQLEPEEDNRDGYSIRVAAMELEKRREKNRFLLVFSDGEPAASDYDQNGIVDTHLAVSEARKKGIEVIGLFLADGTIEESEEMTMKNIYGKERLMVPSVAELPEQFTPLLKKLLLKTI</sequence>
<evidence type="ECO:0000256" key="1">
    <source>
        <dbReference type="SAM" id="MobiDB-lite"/>
    </source>
</evidence>
<name>A0A120GPX3_9BACI</name>
<gene>
    <name evidence="3" type="ORF">AS888_18735</name>
</gene>
<dbReference type="RefSeq" id="WP_061142028.1">
    <property type="nucleotide sequence ID" value="NZ_LNNH01000017.1"/>
</dbReference>
<feature type="domain" description="VWFA" evidence="2">
    <location>
        <begin position="443"/>
        <end position="634"/>
    </location>
</feature>
<accession>A0A120GPX3</accession>
<dbReference type="InterPro" id="IPR002035">
    <property type="entry name" value="VWF_A"/>
</dbReference>
<organism evidence="3 4">
    <name type="scientific">Peribacillus simplex</name>
    <dbReference type="NCBI Taxonomy" id="1478"/>
    <lineage>
        <taxon>Bacteria</taxon>
        <taxon>Bacillati</taxon>
        <taxon>Bacillota</taxon>
        <taxon>Bacilli</taxon>
        <taxon>Bacillales</taxon>
        <taxon>Bacillaceae</taxon>
        <taxon>Peribacillus</taxon>
    </lineage>
</organism>
<reference evidence="3 4" key="1">
    <citation type="submission" date="2015-11" db="EMBL/GenBank/DDBJ databases">
        <title>Genome Sequence of Bacillus simplex strain VanAntwerpen2.</title>
        <authorList>
            <person name="Couger M.B."/>
        </authorList>
    </citation>
    <scope>NUCLEOTIDE SEQUENCE [LARGE SCALE GENOMIC DNA]</scope>
    <source>
        <strain evidence="3 4">VanAntwerpen02</strain>
    </source>
</reference>
<dbReference type="PANTHER" id="PTHR41248">
    <property type="entry name" value="NORD PROTEIN"/>
    <property type="match status" value="1"/>
</dbReference>
<feature type="compositionally biased region" description="Polar residues" evidence="1">
    <location>
        <begin position="321"/>
        <end position="336"/>
    </location>
</feature>
<dbReference type="SMART" id="SM00327">
    <property type="entry name" value="VWA"/>
    <property type="match status" value="1"/>
</dbReference>
<dbReference type="Proteomes" id="UP000064189">
    <property type="component" value="Unassembled WGS sequence"/>
</dbReference>
<protein>
    <recommendedName>
        <fullName evidence="2">VWFA domain-containing protein</fullName>
    </recommendedName>
</protein>